<evidence type="ECO:0000256" key="6">
    <source>
        <dbReference type="SAM" id="SignalP"/>
    </source>
</evidence>
<dbReference type="Gene3D" id="3.40.190.10">
    <property type="entry name" value="Periplasmic binding protein-like II"/>
    <property type="match status" value="1"/>
</dbReference>
<dbReference type="InParanoid" id="E8N0B7"/>
<keyword evidence="4 6" id="KW-0732">Signal</keyword>
<dbReference type="AlphaFoldDB" id="E8N0B7"/>
<evidence type="ECO:0000256" key="4">
    <source>
        <dbReference type="ARBA" id="ARBA00022729"/>
    </source>
</evidence>
<keyword evidence="8" id="KW-1185">Reference proteome</keyword>
<dbReference type="EMBL" id="AP012029">
    <property type="protein sequence ID" value="BAJ64666.1"/>
    <property type="molecule type" value="Genomic_DNA"/>
</dbReference>
<dbReference type="SUPFAM" id="SSF53850">
    <property type="entry name" value="Periplasmic binding protein-like II"/>
    <property type="match status" value="1"/>
</dbReference>
<gene>
    <name evidence="7" type="ordered locus">ANT_26400</name>
</gene>
<evidence type="ECO:0000313" key="7">
    <source>
        <dbReference type="EMBL" id="BAJ64666.1"/>
    </source>
</evidence>
<dbReference type="HOGENOM" id="CLU_030564_0_0_0"/>
<feature type="chain" id="PRO_5003228576" evidence="6">
    <location>
        <begin position="28"/>
        <end position="483"/>
    </location>
</feature>
<comment type="subcellular location">
    <subcellularLocation>
        <location evidence="1">Cell envelope</location>
    </subcellularLocation>
</comment>
<keyword evidence="3" id="KW-0813">Transport</keyword>
<feature type="region of interest" description="Disordered" evidence="5">
    <location>
        <begin position="28"/>
        <end position="60"/>
    </location>
</feature>
<evidence type="ECO:0000256" key="2">
    <source>
        <dbReference type="ARBA" id="ARBA00008520"/>
    </source>
</evidence>
<sequence>MKTAKQWIFLAMIALFVASLMGCAPQATPTTEVPQPTEPPQVEPTATEVPPTPEPTATEAPQPVTLRYANWNLGTEEENNIQRQLVKAYMEMNPHVTIEFVDMSAEGGWDANLNAYAAKGELPDVFMANNMPLYVKNGWVADLTDLVKDDSDWANVPQVLKDGVTYGDKVLGLPAAQFIMGYFVNKDLFEAANLDAPEYGVAPEDFFAAVTALNNPAKGILGLDEMEFVLGWYPHTVDPNLKWFSFDGTKMNYNSAAFKEAIAKVAELKPYTWQGLTDEQKANFKSQDPWELFLNQEVGVRWEGGWNLPNFVQNATFEWDFVGIPGGTQALVMDIMAVSKTTKNLEEAYKFAKWMTFSSEAYAKEAELAKAAGSAPKMPVAMDDASLALYREFVDKPGVNAALDNLDASLVESLAKIVPGYIQARWEGKPGIDIGEDKDVNMWYMFNFASEGKFKYEDYAAKLEEFANKILADAKAEVEASLK</sequence>
<dbReference type="STRING" id="926569.ANT_26400"/>
<dbReference type="Pfam" id="PF13416">
    <property type="entry name" value="SBP_bac_8"/>
    <property type="match status" value="1"/>
</dbReference>
<dbReference type="OrthoDB" id="383889at2"/>
<evidence type="ECO:0000256" key="3">
    <source>
        <dbReference type="ARBA" id="ARBA00022448"/>
    </source>
</evidence>
<feature type="signal peptide" evidence="6">
    <location>
        <begin position="1"/>
        <end position="27"/>
    </location>
</feature>
<dbReference type="PANTHER" id="PTHR43649">
    <property type="entry name" value="ARABINOSE-BINDING PROTEIN-RELATED"/>
    <property type="match status" value="1"/>
</dbReference>
<accession>E8N0B7</accession>
<reference evidence="7 8" key="1">
    <citation type="submission" date="2010-12" db="EMBL/GenBank/DDBJ databases">
        <title>Whole genome sequence of Anaerolinea thermophila UNI-1.</title>
        <authorList>
            <person name="Narita-Yamada S."/>
            <person name="Kishi E."/>
            <person name="Watanabe Y."/>
            <person name="Takasaki K."/>
            <person name="Ankai A."/>
            <person name="Oguchi A."/>
            <person name="Fukui S."/>
            <person name="Takahashi M."/>
            <person name="Yashiro I."/>
            <person name="Hosoyama A."/>
            <person name="Sekiguchi Y."/>
            <person name="Hanada S."/>
            <person name="Fujita N."/>
        </authorList>
    </citation>
    <scope>NUCLEOTIDE SEQUENCE [LARGE SCALE GENOMIC DNA]</scope>
    <source>
        <strain evidence="8">DSM 14523 / JCM 11388 / NBRC 100420 / UNI-1</strain>
    </source>
</reference>
<dbReference type="RefSeq" id="WP_013561020.1">
    <property type="nucleotide sequence ID" value="NC_014960.1"/>
</dbReference>
<dbReference type="eggNOG" id="COG1653">
    <property type="taxonomic scope" value="Bacteria"/>
</dbReference>
<dbReference type="GO" id="GO:0030313">
    <property type="term" value="C:cell envelope"/>
    <property type="evidence" value="ECO:0007669"/>
    <property type="project" value="UniProtKB-SubCell"/>
</dbReference>
<name>E8N0B7_ANATU</name>
<dbReference type="PROSITE" id="PS51257">
    <property type="entry name" value="PROKAR_LIPOPROTEIN"/>
    <property type="match status" value="1"/>
</dbReference>
<dbReference type="PANTHER" id="PTHR43649:SF31">
    <property type="entry name" value="SN-GLYCEROL-3-PHOSPHATE-BINDING PERIPLASMIC PROTEIN UGPB"/>
    <property type="match status" value="1"/>
</dbReference>
<evidence type="ECO:0000256" key="5">
    <source>
        <dbReference type="SAM" id="MobiDB-lite"/>
    </source>
</evidence>
<dbReference type="Proteomes" id="UP000008922">
    <property type="component" value="Chromosome"/>
</dbReference>
<organism evidence="7 8">
    <name type="scientific">Anaerolinea thermophila (strain DSM 14523 / JCM 11388 / NBRC 100420 / UNI-1)</name>
    <dbReference type="NCBI Taxonomy" id="926569"/>
    <lineage>
        <taxon>Bacteria</taxon>
        <taxon>Bacillati</taxon>
        <taxon>Chloroflexota</taxon>
        <taxon>Anaerolineae</taxon>
        <taxon>Anaerolineales</taxon>
        <taxon>Anaerolineaceae</taxon>
        <taxon>Anaerolinea</taxon>
    </lineage>
</organism>
<evidence type="ECO:0000256" key="1">
    <source>
        <dbReference type="ARBA" id="ARBA00004196"/>
    </source>
</evidence>
<dbReference type="KEGG" id="atm:ANT_26400"/>
<feature type="compositionally biased region" description="Low complexity" evidence="5">
    <location>
        <begin position="43"/>
        <end position="60"/>
    </location>
</feature>
<dbReference type="InterPro" id="IPR050490">
    <property type="entry name" value="Bact_solute-bd_prot1"/>
</dbReference>
<comment type="similarity">
    <text evidence="2">Belongs to the bacterial solute-binding protein 1 family.</text>
</comment>
<dbReference type="InterPro" id="IPR006059">
    <property type="entry name" value="SBP"/>
</dbReference>
<proteinExistence type="inferred from homology"/>
<evidence type="ECO:0000313" key="8">
    <source>
        <dbReference type="Proteomes" id="UP000008922"/>
    </source>
</evidence>
<protein>
    <submittedName>
        <fullName evidence="7">ABC transporter substrate binding protein</fullName>
    </submittedName>
</protein>